<dbReference type="Proteomes" id="UP000199444">
    <property type="component" value="Unassembled WGS sequence"/>
</dbReference>
<evidence type="ECO:0000313" key="2">
    <source>
        <dbReference type="Proteomes" id="UP000199444"/>
    </source>
</evidence>
<organism evidence="1 2">
    <name type="scientific">Virgibacillus salinus</name>
    <dbReference type="NCBI Taxonomy" id="553311"/>
    <lineage>
        <taxon>Bacteria</taxon>
        <taxon>Bacillati</taxon>
        <taxon>Bacillota</taxon>
        <taxon>Bacilli</taxon>
        <taxon>Bacillales</taxon>
        <taxon>Bacillaceae</taxon>
        <taxon>Virgibacillus</taxon>
    </lineage>
</organism>
<name>A0A1H0XWV2_9BACI</name>
<dbReference type="InterPro" id="IPR028185">
    <property type="entry name" value="Imm70"/>
</dbReference>
<reference evidence="1 2" key="1">
    <citation type="submission" date="2016-10" db="EMBL/GenBank/DDBJ databases">
        <authorList>
            <person name="de Groot N.N."/>
        </authorList>
    </citation>
    <scope>NUCLEOTIDE SEQUENCE [LARGE SCALE GENOMIC DNA]</scope>
    <source>
        <strain evidence="1 2">CGMCC 1.10449</strain>
    </source>
</reference>
<dbReference type="AlphaFoldDB" id="A0A1H0XWV2"/>
<gene>
    <name evidence="1" type="ORF">SAMN05216231_0266</name>
</gene>
<dbReference type="STRING" id="553311.SAMN05216231_0266"/>
<accession>A0A1H0XWV2</accession>
<sequence>MGIGINVGDFYYEIGSGDFFHSFFSTISYHLEPEGWGTKYPFLMNEFYQGSLKWDLSTKVIEELKDAHRRLQNYKPSQVVWDIEDTSLQPPWGDNISSDITSLANYFVTSDGEDLIEVLYNAFQTSYNEKENIEIG</sequence>
<dbReference type="RefSeq" id="WP_092491161.1">
    <property type="nucleotide sequence ID" value="NZ_FNKD01000001.1"/>
</dbReference>
<keyword evidence="2" id="KW-1185">Reference proteome</keyword>
<dbReference type="Pfam" id="PF15601">
    <property type="entry name" value="Imm70"/>
    <property type="match status" value="1"/>
</dbReference>
<protein>
    <submittedName>
        <fullName evidence="1">Immunity protein 70</fullName>
    </submittedName>
</protein>
<dbReference type="EMBL" id="FNKD01000001">
    <property type="protein sequence ID" value="SDQ07349.1"/>
    <property type="molecule type" value="Genomic_DNA"/>
</dbReference>
<evidence type="ECO:0000313" key="1">
    <source>
        <dbReference type="EMBL" id="SDQ07349.1"/>
    </source>
</evidence>
<proteinExistence type="predicted"/>